<accession>X6LGJ1</accession>
<evidence type="ECO:0000313" key="3">
    <source>
        <dbReference type="EMBL" id="ETN99834.1"/>
    </source>
</evidence>
<evidence type="ECO:0000256" key="1">
    <source>
        <dbReference type="SAM" id="MobiDB-lite"/>
    </source>
</evidence>
<dbReference type="Proteomes" id="UP000023152">
    <property type="component" value="Unassembled WGS sequence"/>
</dbReference>
<feature type="region of interest" description="Disordered" evidence="1">
    <location>
        <begin position="1"/>
        <end position="47"/>
    </location>
</feature>
<reference evidence="3 4" key="1">
    <citation type="journal article" date="2013" name="Curr. Biol.">
        <title>The Genome of the Foraminiferan Reticulomyxa filosa.</title>
        <authorList>
            <person name="Glockner G."/>
            <person name="Hulsmann N."/>
            <person name="Schleicher M."/>
            <person name="Noegel A.A."/>
            <person name="Eichinger L."/>
            <person name="Gallinger C."/>
            <person name="Pawlowski J."/>
            <person name="Sierra R."/>
            <person name="Euteneuer U."/>
            <person name="Pillet L."/>
            <person name="Moustafa A."/>
            <person name="Platzer M."/>
            <person name="Groth M."/>
            <person name="Szafranski K."/>
            <person name="Schliwa M."/>
        </authorList>
    </citation>
    <scope>NUCLEOTIDE SEQUENCE [LARGE SCALE GENOMIC DNA]</scope>
</reference>
<keyword evidence="2" id="KW-0472">Membrane</keyword>
<proteinExistence type="predicted"/>
<feature type="compositionally biased region" description="Acidic residues" evidence="1">
    <location>
        <begin position="1"/>
        <end position="21"/>
    </location>
</feature>
<protein>
    <submittedName>
        <fullName evidence="3">Uncharacterized protein</fullName>
    </submittedName>
</protein>
<feature type="non-terminal residue" evidence="3">
    <location>
        <position position="1"/>
    </location>
</feature>
<gene>
    <name evidence="3" type="ORF">RFI_37633</name>
</gene>
<keyword evidence="2" id="KW-0812">Transmembrane</keyword>
<keyword evidence="2" id="KW-1133">Transmembrane helix</keyword>
<organism evidence="3 4">
    <name type="scientific">Reticulomyxa filosa</name>
    <dbReference type="NCBI Taxonomy" id="46433"/>
    <lineage>
        <taxon>Eukaryota</taxon>
        <taxon>Sar</taxon>
        <taxon>Rhizaria</taxon>
        <taxon>Retaria</taxon>
        <taxon>Foraminifera</taxon>
        <taxon>Monothalamids</taxon>
        <taxon>Reticulomyxidae</taxon>
        <taxon>Reticulomyxa</taxon>
    </lineage>
</organism>
<name>X6LGJ1_RETFI</name>
<feature type="compositionally biased region" description="Polar residues" evidence="1">
    <location>
        <begin position="27"/>
        <end position="39"/>
    </location>
</feature>
<keyword evidence="4" id="KW-1185">Reference proteome</keyword>
<evidence type="ECO:0000313" key="4">
    <source>
        <dbReference type="Proteomes" id="UP000023152"/>
    </source>
</evidence>
<dbReference type="EMBL" id="ASPP01042772">
    <property type="protein sequence ID" value="ETN99834.1"/>
    <property type="molecule type" value="Genomic_DNA"/>
</dbReference>
<comment type="caution">
    <text evidence="3">The sequence shown here is derived from an EMBL/GenBank/DDBJ whole genome shotgun (WGS) entry which is preliminary data.</text>
</comment>
<evidence type="ECO:0000256" key="2">
    <source>
        <dbReference type="SAM" id="Phobius"/>
    </source>
</evidence>
<dbReference type="AlphaFoldDB" id="X6LGJ1"/>
<sequence length="162" mass="19444">EEEEEEEEEEDNEHLDEEEQAYDPSVSHANATVDQSETPQMIPHANPHAANDLDNDMGNYYCHVCLQVFFVYCWIYSLHSFNHFFYLFICLLFYDKKKKKHVIHRKRVKSLLRKCQRVMKRLMMSRLTMNTLTGGFIHAYNVLAIFFFFFFFFDKLKCCVDV</sequence>
<feature type="transmembrane region" description="Helical" evidence="2">
    <location>
        <begin position="69"/>
        <end position="94"/>
    </location>
</feature>
<feature type="transmembrane region" description="Helical" evidence="2">
    <location>
        <begin position="127"/>
        <end position="153"/>
    </location>
</feature>